<sequence>MTDTPNTTEEARAKLKGITSGPWRTEWNSDEHGGVPVYSQSGPLAQCADCYTEAEFEPEDAEFIAAAPDLVRGLLSERAELLLSRAELADENEHLRNWRDGDRDRNELIQLRATLRQIREWAAEERDCHYTREVLRLLGAAS</sequence>
<keyword evidence="3" id="KW-1185">Reference proteome</keyword>
<protein>
    <recommendedName>
        <fullName evidence="4">Ead/Ea22-like family protein</fullName>
    </recommendedName>
</protein>
<dbReference type="EMBL" id="MN428053">
    <property type="protein sequence ID" value="QFP96674.1"/>
    <property type="molecule type" value="Genomic_DNA"/>
</dbReference>
<proteinExistence type="predicted"/>
<evidence type="ECO:0000313" key="3">
    <source>
        <dbReference type="Proteomes" id="UP000326737"/>
    </source>
</evidence>
<feature type="region of interest" description="Disordered" evidence="1">
    <location>
        <begin position="1"/>
        <end position="35"/>
    </location>
</feature>
<gene>
    <name evidence="2" type="primary">59</name>
    <name evidence="2" type="ORF">SEA_DENISE_59</name>
</gene>
<dbReference type="Proteomes" id="UP000326737">
    <property type="component" value="Segment"/>
</dbReference>
<accession>A0A5P8DCF0</accession>
<evidence type="ECO:0000256" key="1">
    <source>
        <dbReference type="SAM" id="MobiDB-lite"/>
    </source>
</evidence>
<dbReference type="KEGG" id="vg:77930694"/>
<dbReference type="GeneID" id="77930694"/>
<reference evidence="2 3" key="1">
    <citation type="submission" date="2019-09" db="EMBL/GenBank/DDBJ databases">
        <authorList>
            <person name="Silva M.P."/>
            <person name="Gonzalez K."/>
            <person name="Koka A.K."/>
            <person name="Cabrera L."/>
            <person name="Cambron D.A."/>
            <person name="Diaz-Ariza A.M."/>
            <person name="Escobar S.L."/>
            <person name="Gali A.E."/>
            <person name="Garcia A."/>
            <person name="Gonzalez K.S."/>
            <person name="Mejia V.A."/>
            <person name="Morales N.J."/>
            <person name="Puente P.E."/>
            <person name="Ramos S.M."/>
            <person name="Rivera A.M."/>
            <person name="Ruas A.M."/>
            <person name="Ruiz E.O."/>
            <person name="Rustin G.O."/>
            <person name="Santana P.N."/>
            <person name="Alonso A."/>
            <person name="Arias E."/>
            <person name="Boaretto D."/>
            <person name="Casey G.B."/>
            <person name="Fernandez S.D."/>
            <person name="Flores B.C."/>
            <person name="Gonzalez C.A."/>
            <person name="Hernandez L.A."/>
            <person name="Lormand T.I."/>
            <person name="Oro J.D."/>
            <person name="Pineiro L."/>
            <person name="Quintana A.E."/>
            <person name="Solorzano G.E."/>
            <person name="Waikel P.A."/>
            <person name="Dougan K.E."/>
            <person name="Rodriguez-Lanetty M."/>
            <person name="Ball S.L."/>
            <person name="Garlena R.A."/>
            <person name="Russell D.A."/>
            <person name="Pope W.H."/>
            <person name="Jacobs-Sera D."/>
            <person name="Hatfull G.F."/>
        </authorList>
    </citation>
    <scope>NUCLEOTIDE SEQUENCE [LARGE SCALE GENOMIC DNA]</scope>
</reference>
<evidence type="ECO:0000313" key="2">
    <source>
        <dbReference type="EMBL" id="QFP96674.1"/>
    </source>
</evidence>
<organism evidence="2 3">
    <name type="scientific">Gordonia phage Denise</name>
    <dbReference type="NCBI Taxonomy" id="2652879"/>
    <lineage>
        <taxon>Viruses</taxon>
        <taxon>Duplodnaviria</taxon>
        <taxon>Heunggongvirae</taxon>
        <taxon>Uroviricota</taxon>
        <taxon>Caudoviricetes</taxon>
        <taxon>Denisevirus</taxon>
        <taxon>Denisevirus denise</taxon>
    </lineage>
</organism>
<dbReference type="RefSeq" id="YP_010654842.1">
    <property type="nucleotide sequence ID" value="NC_070816.1"/>
</dbReference>
<name>A0A5P8DCF0_9CAUD</name>
<evidence type="ECO:0008006" key="4">
    <source>
        <dbReference type="Google" id="ProtNLM"/>
    </source>
</evidence>